<protein>
    <submittedName>
        <fullName evidence="1">Uncharacterized protein</fullName>
    </submittedName>
</protein>
<evidence type="ECO:0000313" key="3">
    <source>
        <dbReference type="Proteomes" id="UP000199529"/>
    </source>
</evidence>
<keyword evidence="3" id="KW-1185">Reference proteome</keyword>
<dbReference type="EMBL" id="FNOK01000067">
    <property type="protein sequence ID" value="SDZ39266.1"/>
    <property type="molecule type" value="Genomic_DNA"/>
</dbReference>
<evidence type="ECO:0000313" key="1">
    <source>
        <dbReference type="EMBL" id="SDZ36295.1"/>
    </source>
</evidence>
<organism evidence="1 3">
    <name type="scientific">Saccharopolyspora shandongensis</name>
    <dbReference type="NCBI Taxonomy" id="418495"/>
    <lineage>
        <taxon>Bacteria</taxon>
        <taxon>Bacillati</taxon>
        <taxon>Actinomycetota</taxon>
        <taxon>Actinomycetes</taxon>
        <taxon>Pseudonocardiales</taxon>
        <taxon>Pseudonocardiaceae</taxon>
        <taxon>Saccharopolyspora</taxon>
    </lineage>
</organism>
<accession>A0A1H3SFD2</accession>
<proteinExistence type="predicted"/>
<reference evidence="1" key="1">
    <citation type="submission" date="2016-10" db="EMBL/GenBank/DDBJ databases">
        <authorList>
            <person name="de Groot N.N."/>
        </authorList>
    </citation>
    <scope>NUCLEOTIDE SEQUENCE [LARGE SCALE GENOMIC DNA]</scope>
    <source>
        <strain evidence="1">CGMCC 4.3530</strain>
    </source>
</reference>
<dbReference type="AlphaFoldDB" id="A0A1H3SFD2"/>
<reference evidence="3" key="2">
    <citation type="submission" date="2016-10" db="EMBL/GenBank/DDBJ databases">
        <authorList>
            <person name="Varghese N."/>
            <person name="Submissions S."/>
        </authorList>
    </citation>
    <scope>NUCLEOTIDE SEQUENCE [LARGE SCALE GENOMIC DNA]</scope>
    <source>
        <strain evidence="3">CGMCC 4.3530</strain>
    </source>
</reference>
<gene>
    <name evidence="1" type="ORF">SAMN05216215_10641</name>
    <name evidence="2" type="ORF">SAMN05216215_106749</name>
</gene>
<name>A0A1H3SFD2_9PSEU</name>
<feature type="non-terminal residue" evidence="1">
    <location>
        <position position="44"/>
    </location>
</feature>
<dbReference type="Proteomes" id="UP000199529">
    <property type="component" value="Unassembled WGS sequence"/>
</dbReference>
<sequence length="44" mass="4863">MFYFTLALCLFPHESYRSAMKILMSVFGRGGQGYRVPTTGSIGA</sequence>
<dbReference type="EMBL" id="FNOK01000064">
    <property type="protein sequence ID" value="SDZ36295.1"/>
    <property type="molecule type" value="Genomic_DNA"/>
</dbReference>
<evidence type="ECO:0000313" key="2">
    <source>
        <dbReference type="EMBL" id="SDZ39266.1"/>
    </source>
</evidence>